<dbReference type="PROSITE" id="PS00973">
    <property type="entry name" value="USP_2"/>
    <property type="match status" value="1"/>
</dbReference>
<feature type="domain" description="USP" evidence="2">
    <location>
        <begin position="1"/>
        <end position="67"/>
    </location>
</feature>
<gene>
    <name evidence="3" type="ORF">NQ317_007277</name>
</gene>
<dbReference type="InterPro" id="IPR001394">
    <property type="entry name" value="Peptidase_C19_UCH"/>
</dbReference>
<dbReference type="Pfam" id="PF00443">
    <property type="entry name" value="UCH"/>
    <property type="match status" value="1"/>
</dbReference>
<accession>A0ABQ9JUP0</accession>
<evidence type="ECO:0000256" key="1">
    <source>
        <dbReference type="ARBA" id="ARBA00009085"/>
    </source>
</evidence>
<reference evidence="3" key="1">
    <citation type="journal article" date="2023" name="Insect Mol. Biol.">
        <title>Genome sequencing provides insights into the evolution of gene families encoding plant cell wall-degrading enzymes in longhorned beetles.</title>
        <authorList>
            <person name="Shin N.R."/>
            <person name="Okamura Y."/>
            <person name="Kirsch R."/>
            <person name="Pauchet Y."/>
        </authorList>
    </citation>
    <scope>NUCLEOTIDE SEQUENCE</scope>
    <source>
        <strain evidence="3">MMC_N1</strain>
    </source>
</reference>
<dbReference type="SUPFAM" id="SSF54001">
    <property type="entry name" value="Cysteine proteinases"/>
    <property type="match status" value="1"/>
</dbReference>
<sequence length="74" mass="8548">MANEFRNVYQLAAVVVHAGDAHSGHFATYRRGHQNSRWYYTSDVEIREVTVDEVLQSTAYMLFYEKTSSMHGAF</sequence>
<dbReference type="InterPro" id="IPR018200">
    <property type="entry name" value="USP_CS"/>
</dbReference>
<evidence type="ECO:0000259" key="2">
    <source>
        <dbReference type="PROSITE" id="PS50235"/>
    </source>
</evidence>
<name>A0ABQ9JUP0_9CUCU</name>
<dbReference type="PANTHER" id="PTHR24006:SF781">
    <property type="entry name" value="LD34905P"/>
    <property type="match status" value="1"/>
</dbReference>
<dbReference type="EMBL" id="JAPWTJ010000155">
    <property type="protein sequence ID" value="KAJ8981885.1"/>
    <property type="molecule type" value="Genomic_DNA"/>
</dbReference>
<comment type="caution">
    <text evidence="3">The sequence shown here is derived from an EMBL/GenBank/DDBJ whole genome shotgun (WGS) entry which is preliminary data.</text>
</comment>
<comment type="similarity">
    <text evidence="1">Belongs to the peptidase C19 family.</text>
</comment>
<dbReference type="PROSITE" id="PS50235">
    <property type="entry name" value="USP_3"/>
    <property type="match status" value="1"/>
</dbReference>
<proteinExistence type="inferred from homology"/>
<protein>
    <recommendedName>
        <fullName evidence="2">USP domain-containing protein</fullName>
    </recommendedName>
</protein>
<dbReference type="InterPro" id="IPR028889">
    <property type="entry name" value="USP"/>
</dbReference>
<dbReference type="PANTHER" id="PTHR24006">
    <property type="entry name" value="UBIQUITIN CARBOXYL-TERMINAL HYDROLASE"/>
    <property type="match status" value="1"/>
</dbReference>
<dbReference type="InterPro" id="IPR038765">
    <property type="entry name" value="Papain-like_cys_pep_sf"/>
</dbReference>
<dbReference type="InterPro" id="IPR050164">
    <property type="entry name" value="Peptidase_C19"/>
</dbReference>
<dbReference type="Gene3D" id="3.90.70.10">
    <property type="entry name" value="Cysteine proteinases"/>
    <property type="match status" value="1"/>
</dbReference>
<dbReference type="Proteomes" id="UP001162164">
    <property type="component" value="Unassembled WGS sequence"/>
</dbReference>
<evidence type="ECO:0000313" key="4">
    <source>
        <dbReference type="Proteomes" id="UP001162164"/>
    </source>
</evidence>
<evidence type="ECO:0000313" key="3">
    <source>
        <dbReference type="EMBL" id="KAJ8981885.1"/>
    </source>
</evidence>
<organism evidence="3 4">
    <name type="scientific">Molorchus minor</name>
    <dbReference type="NCBI Taxonomy" id="1323400"/>
    <lineage>
        <taxon>Eukaryota</taxon>
        <taxon>Metazoa</taxon>
        <taxon>Ecdysozoa</taxon>
        <taxon>Arthropoda</taxon>
        <taxon>Hexapoda</taxon>
        <taxon>Insecta</taxon>
        <taxon>Pterygota</taxon>
        <taxon>Neoptera</taxon>
        <taxon>Endopterygota</taxon>
        <taxon>Coleoptera</taxon>
        <taxon>Polyphaga</taxon>
        <taxon>Cucujiformia</taxon>
        <taxon>Chrysomeloidea</taxon>
        <taxon>Cerambycidae</taxon>
        <taxon>Lamiinae</taxon>
        <taxon>Monochamini</taxon>
        <taxon>Molorchus</taxon>
    </lineage>
</organism>
<keyword evidence="4" id="KW-1185">Reference proteome</keyword>